<evidence type="ECO:0000313" key="1">
    <source>
        <dbReference type="EMBL" id="KAJ8002755.1"/>
    </source>
</evidence>
<organism evidence="1 2">
    <name type="scientific">Dallia pectoralis</name>
    <name type="common">Alaska blackfish</name>
    <dbReference type="NCBI Taxonomy" id="75939"/>
    <lineage>
        <taxon>Eukaryota</taxon>
        <taxon>Metazoa</taxon>
        <taxon>Chordata</taxon>
        <taxon>Craniata</taxon>
        <taxon>Vertebrata</taxon>
        <taxon>Euteleostomi</taxon>
        <taxon>Actinopterygii</taxon>
        <taxon>Neopterygii</taxon>
        <taxon>Teleostei</taxon>
        <taxon>Protacanthopterygii</taxon>
        <taxon>Esociformes</taxon>
        <taxon>Umbridae</taxon>
        <taxon>Dallia</taxon>
    </lineage>
</organism>
<name>A0ACC2GH14_DALPE</name>
<dbReference type="EMBL" id="CM055740">
    <property type="protein sequence ID" value="KAJ8002755.1"/>
    <property type="molecule type" value="Genomic_DNA"/>
</dbReference>
<sequence length="190" mass="20618">MARPTRAKNQLTYSKLMELDNYEESAAIKGPPMKKSLSIVKDPQKDSLCEVRVDPMSMLPIREQRWAAAIDQQSSVLNVGGISQADRPGEDQDYQPTCTPATSMPVSSKRMRPVTSLFPRPSPLSPAGGSPLKRRPPALEQSERSPMSSQGSTTKSPGSGLRLGLSRFAKVKPLHTANAAWTKGLACCPK</sequence>
<keyword evidence="2" id="KW-1185">Reference proteome</keyword>
<dbReference type="Proteomes" id="UP001157502">
    <property type="component" value="Chromosome 13"/>
</dbReference>
<protein>
    <submittedName>
        <fullName evidence="1">Uncharacterized protein</fullName>
    </submittedName>
</protein>
<gene>
    <name evidence="1" type="ORF">DPEC_G00162240</name>
</gene>
<reference evidence="1" key="1">
    <citation type="submission" date="2021-05" db="EMBL/GenBank/DDBJ databases">
        <authorList>
            <person name="Pan Q."/>
            <person name="Jouanno E."/>
            <person name="Zahm M."/>
            <person name="Klopp C."/>
            <person name="Cabau C."/>
            <person name="Louis A."/>
            <person name="Berthelot C."/>
            <person name="Parey E."/>
            <person name="Roest Crollius H."/>
            <person name="Montfort J."/>
            <person name="Robinson-Rechavi M."/>
            <person name="Bouchez O."/>
            <person name="Lampietro C."/>
            <person name="Lopez Roques C."/>
            <person name="Donnadieu C."/>
            <person name="Postlethwait J."/>
            <person name="Bobe J."/>
            <person name="Dillon D."/>
            <person name="Chandos A."/>
            <person name="von Hippel F."/>
            <person name="Guiguen Y."/>
        </authorList>
    </citation>
    <scope>NUCLEOTIDE SEQUENCE</scope>
    <source>
        <strain evidence="1">YG-Jan2019</strain>
    </source>
</reference>
<proteinExistence type="predicted"/>
<comment type="caution">
    <text evidence="1">The sequence shown here is derived from an EMBL/GenBank/DDBJ whole genome shotgun (WGS) entry which is preliminary data.</text>
</comment>
<accession>A0ACC2GH14</accession>
<evidence type="ECO:0000313" key="2">
    <source>
        <dbReference type="Proteomes" id="UP001157502"/>
    </source>
</evidence>